<evidence type="ECO:0000313" key="2">
    <source>
        <dbReference type="Proteomes" id="UP001222392"/>
    </source>
</evidence>
<sequence length="71" mass="8334">MELLKIQECPYCGSIVDESHAEWDEGNHEVKCDSCNREYQVSPIYEFKGFEIQKICESCNEVEEDCFCEDE</sequence>
<evidence type="ECO:0000313" key="1">
    <source>
        <dbReference type="EMBL" id="WCS66594.1"/>
    </source>
</evidence>
<reference evidence="1" key="1">
    <citation type="submission" date="2023-01" db="EMBL/GenBank/DDBJ databases">
        <title>Siphophage 0105phi7-2 of Bacillus thuringiensis: Novel Propagation, DNA, and Genome-Implied Assembly.</title>
        <authorList>
            <person name="Roberts S."/>
            <person name="Aldis M."/>
            <person name="Wright E.T."/>
            <person name="Lai Z."/>
            <person name="Hardies S.C."/>
            <person name="Serwer P."/>
        </authorList>
    </citation>
    <scope>NUCLEOTIDE SEQUENCE</scope>
</reference>
<name>A0AAE9YG50_9CAUD</name>
<gene>
    <name evidence="1" type="ORF">0105phi72_049</name>
</gene>
<dbReference type="EMBL" id="OQ317942">
    <property type="protein sequence ID" value="WCS66594.1"/>
    <property type="molecule type" value="Genomic_DNA"/>
</dbReference>
<protein>
    <submittedName>
        <fullName evidence="1">Uncharacterized protein</fullName>
    </submittedName>
</protein>
<organism evidence="1 2">
    <name type="scientific">Bacillus phage 0105phi7-2</name>
    <dbReference type="NCBI Taxonomy" id="3025408"/>
    <lineage>
        <taxon>Viruses</taxon>
        <taxon>Duplodnaviria</taxon>
        <taxon>Heunggongvirae</taxon>
        <taxon>Uroviricota</taxon>
        <taxon>Caudoviricetes</taxon>
        <taxon>Theosmithvirus</taxon>
        <taxon>Theosmithvirus tv0105phi72</taxon>
    </lineage>
</organism>
<proteinExistence type="predicted"/>
<keyword evidence="2" id="KW-1185">Reference proteome</keyword>
<accession>A0AAE9YG50</accession>
<dbReference type="Proteomes" id="UP001222392">
    <property type="component" value="Segment"/>
</dbReference>